<gene>
    <name evidence="1" type="ORF">DC28_01155</name>
</gene>
<name>A0A098R169_9SPIO</name>
<accession>A0A098R169</accession>
<keyword evidence="2" id="KW-1185">Reference proteome</keyword>
<evidence type="ECO:0000313" key="1">
    <source>
        <dbReference type="EMBL" id="KGE73850.1"/>
    </source>
</evidence>
<dbReference type="Proteomes" id="UP000029692">
    <property type="component" value="Unassembled WGS sequence"/>
</dbReference>
<sequence length="559" mass="64770">MCFYLIAVSWGLTGQEVSDEGSVKAINRTLANYYAEQAVELLRRNDIESSRTLAEAGVEFDGTNSDLLHVLGVTSHQPVKDRIELFEDAIIYSRYHHVLPRESREELIGLYATTKNFDRAFYHLEALTQQEILESSESTATALELILKAGRRADFQSFIRQAQGRYPNSLKIRGLLFPDHIPPRLKEEQFLSLTSTEQKDYLWYLRRFIERLDAGQTREEWIRFYWQSGGRDNGGLVALYLQDVRGNNPRILAALEEHFFSQEIIDREVITTVLDTVSDEQVLNRLRAYLLEMFGNGTRPMVYDSDGDNQYDQYYWYDQEALKRWEYDEDQDGYMDRVIQFDSRLPVLVRVNHPGAHHEFIFSGYPYLDRVHFRSGASREETWILPGLTLPWRAVDSSLDLTRFQGFPGSYMHTLVMGDTSAESIVPVAENLAYQRVQRSADFLRIEFLSEGEITGVAEDHHRNGYFEIQRFDKPQGLSGIDQVIMIDTEEDGRFEIMRLEPGGLEIYQPEPRGELEVFIPAGPSPPLQRYPMILESIKTSEFHYYQIQAALRSSRDEN</sequence>
<reference evidence="1 2" key="1">
    <citation type="submission" date="2014-05" db="EMBL/GenBank/DDBJ databases">
        <title>De novo Genome Sequence of Spirocheata sp.</title>
        <authorList>
            <person name="Shivani Y."/>
            <person name="Subhash Y."/>
            <person name="Tushar L."/>
            <person name="Sasikala C."/>
            <person name="Ramana C.V."/>
        </authorList>
    </citation>
    <scope>NUCLEOTIDE SEQUENCE [LARGE SCALE GENOMIC DNA]</scope>
    <source>
        <strain evidence="1 2">JC230</strain>
    </source>
</reference>
<organism evidence="1 2">
    <name type="scientific">Spirochaeta lutea</name>
    <dbReference type="NCBI Taxonomy" id="1480694"/>
    <lineage>
        <taxon>Bacteria</taxon>
        <taxon>Pseudomonadati</taxon>
        <taxon>Spirochaetota</taxon>
        <taxon>Spirochaetia</taxon>
        <taxon>Spirochaetales</taxon>
        <taxon>Spirochaetaceae</taxon>
        <taxon>Spirochaeta</taxon>
    </lineage>
</organism>
<dbReference type="RefSeq" id="WP_037544882.1">
    <property type="nucleotide sequence ID" value="NZ_JNUP01000003.1"/>
</dbReference>
<comment type="caution">
    <text evidence="1">The sequence shown here is derived from an EMBL/GenBank/DDBJ whole genome shotgun (WGS) entry which is preliminary data.</text>
</comment>
<proteinExistence type="predicted"/>
<protein>
    <submittedName>
        <fullName evidence="1">Uncharacterized protein</fullName>
    </submittedName>
</protein>
<dbReference type="AlphaFoldDB" id="A0A098R169"/>
<evidence type="ECO:0000313" key="2">
    <source>
        <dbReference type="Proteomes" id="UP000029692"/>
    </source>
</evidence>
<dbReference type="EMBL" id="JNUP01000003">
    <property type="protein sequence ID" value="KGE73850.1"/>
    <property type="molecule type" value="Genomic_DNA"/>
</dbReference>